<sequence>MTSNATIQIQNKLNEKNESVSGKIFTINRLAAMQSGVIRVMAQCCELDEIKVIPLHVAIPDHTLGLIVEWLDHHKPATDSELAEDTQSSDSYKRVEMTEWDQKFFDDKVTGAGSNDEGLLRIIFAANYLGIENLLDMGVQVVANMLKGKSAEEIRYILKIQNDFTPEEEEAIRAENNWTE</sequence>
<keyword evidence="8" id="KW-1185">Reference proteome</keyword>
<comment type="similarity">
    <text evidence="1 4">Belongs to the SKP1 family.</text>
</comment>
<comment type="subunit">
    <text evidence="4">Component of the SCF (SKP1-CUL1-F-box protein) E3 ubiquitin ligase complexes.</text>
</comment>
<evidence type="ECO:0000256" key="4">
    <source>
        <dbReference type="PIRNR" id="PIRNR028729"/>
    </source>
</evidence>
<dbReference type="SMART" id="SM00512">
    <property type="entry name" value="Skp1"/>
    <property type="match status" value="1"/>
</dbReference>
<dbReference type="EMBL" id="MU864397">
    <property type="protein sequence ID" value="KAK4187773.1"/>
    <property type="molecule type" value="Genomic_DNA"/>
</dbReference>
<dbReference type="SUPFAM" id="SSF81382">
    <property type="entry name" value="Skp1 dimerisation domain-like"/>
    <property type="match status" value="1"/>
</dbReference>
<feature type="domain" description="SKP1 component POZ" evidence="6">
    <location>
        <begin position="19"/>
        <end position="75"/>
    </location>
</feature>
<feature type="domain" description="SKP1 component dimerisation" evidence="5">
    <location>
        <begin position="133"/>
        <end position="178"/>
    </location>
</feature>
<dbReference type="PANTHER" id="PTHR11165">
    <property type="entry name" value="SKP1"/>
    <property type="match status" value="1"/>
</dbReference>
<dbReference type="Gene3D" id="3.30.710.10">
    <property type="entry name" value="Potassium Channel Kv1.1, Chain A"/>
    <property type="match status" value="1"/>
</dbReference>
<comment type="function">
    <text evidence="3">Essential component of the SCF (SKP1-CUL1-F-box protein) E3 ubiquitin ligase complexes, which mediate the ubiquitination and subsequent proteasomal degradation of target proteins. Controls sulfur metabolite repression, probably by mediating the inactivation or degradation of the metR transcription factor.</text>
</comment>
<dbReference type="InterPro" id="IPR011333">
    <property type="entry name" value="SKP1/BTB/POZ_sf"/>
</dbReference>
<dbReference type="SUPFAM" id="SSF54695">
    <property type="entry name" value="POZ domain"/>
    <property type="match status" value="1"/>
</dbReference>
<evidence type="ECO:0000256" key="1">
    <source>
        <dbReference type="ARBA" id="ARBA00009993"/>
    </source>
</evidence>
<dbReference type="Proteomes" id="UP001302126">
    <property type="component" value="Unassembled WGS sequence"/>
</dbReference>
<evidence type="ECO:0000256" key="3">
    <source>
        <dbReference type="ARBA" id="ARBA00045385"/>
    </source>
</evidence>
<reference evidence="7" key="2">
    <citation type="submission" date="2023-05" db="EMBL/GenBank/DDBJ databases">
        <authorList>
            <consortium name="Lawrence Berkeley National Laboratory"/>
            <person name="Steindorff A."/>
            <person name="Hensen N."/>
            <person name="Bonometti L."/>
            <person name="Westerberg I."/>
            <person name="Brannstrom I.O."/>
            <person name="Guillou S."/>
            <person name="Cros-Aarteil S."/>
            <person name="Calhoun S."/>
            <person name="Haridas S."/>
            <person name="Kuo A."/>
            <person name="Mondo S."/>
            <person name="Pangilinan J."/>
            <person name="Riley R."/>
            <person name="Labutti K."/>
            <person name="Andreopoulos B."/>
            <person name="Lipzen A."/>
            <person name="Chen C."/>
            <person name="Yanf M."/>
            <person name="Daum C."/>
            <person name="Ng V."/>
            <person name="Clum A."/>
            <person name="Ohm R."/>
            <person name="Martin F."/>
            <person name="Silar P."/>
            <person name="Natvig D."/>
            <person name="Lalanne C."/>
            <person name="Gautier V."/>
            <person name="Ament-Velasquez S.L."/>
            <person name="Kruys A."/>
            <person name="Hutchinson M.I."/>
            <person name="Powell A.J."/>
            <person name="Barry K."/>
            <person name="Miller A.N."/>
            <person name="Grigoriev I.V."/>
            <person name="Debuchy R."/>
            <person name="Gladieux P."/>
            <person name="Thoren M.H."/>
            <person name="Johannesson H."/>
        </authorList>
    </citation>
    <scope>NUCLEOTIDE SEQUENCE</scope>
    <source>
        <strain evidence="7">PSN309</strain>
    </source>
</reference>
<evidence type="ECO:0000313" key="8">
    <source>
        <dbReference type="Proteomes" id="UP001302126"/>
    </source>
</evidence>
<dbReference type="InterPro" id="IPR016073">
    <property type="entry name" value="Skp1_comp_POZ"/>
</dbReference>
<proteinExistence type="inferred from homology"/>
<dbReference type="PIRSF" id="PIRSF028729">
    <property type="entry name" value="E3_ubiquit_lig_SCF_Skp"/>
    <property type="match status" value="1"/>
</dbReference>
<name>A0AAN6WSY2_9PEZI</name>
<reference evidence="7" key="1">
    <citation type="journal article" date="2023" name="Mol. Phylogenet. Evol.">
        <title>Genome-scale phylogeny and comparative genomics of the fungal order Sordariales.</title>
        <authorList>
            <person name="Hensen N."/>
            <person name="Bonometti L."/>
            <person name="Westerberg I."/>
            <person name="Brannstrom I.O."/>
            <person name="Guillou S."/>
            <person name="Cros-Aarteil S."/>
            <person name="Calhoun S."/>
            <person name="Haridas S."/>
            <person name="Kuo A."/>
            <person name="Mondo S."/>
            <person name="Pangilinan J."/>
            <person name="Riley R."/>
            <person name="LaButti K."/>
            <person name="Andreopoulos B."/>
            <person name="Lipzen A."/>
            <person name="Chen C."/>
            <person name="Yan M."/>
            <person name="Daum C."/>
            <person name="Ng V."/>
            <person name="Clum A."/>
            <person name="Steindorff A."/>
            <person name="Ohm R.A."/>
            <person name="Martin F."/>
            <person name="Silar P."/>
            <person name="Natvig D.O."/>
            <person name="Lalanne C."/>
            <person name="Gautier V."/>
            <person name="Ament-Velasquez S.L."/>
            <person name="Kruys A."/>
            <person name="Hutchinson M.I."/>
            <person name="Powell A.J."/>
            <person name="Barry K."/>
            <person name="Miller A.N."/>
            <person name="Grigoriev I.V."/>
            <person name="Debuchy R."/>
            <person name="Gladieux P."/>
            <person name="Hiltunen Thoren M."/>
            <person name="Johannesson H."/>
        </authorList>
    </citation>
    <scope>NUCLEOTIDE SEQUENCE</scope>
    <source>
        <strain evidence="7">PSN309</strain>
    </source>
</reference>
<dbReference type="InterPro" id="IPR036296">
    <property type="entry name" value="SKP1-like_dim_sf"/>
</dbReference>
<dbReference type="InterPro" id="IPR016897">
    <property type="entry name" value="SKP1"/>
</dbReference>
<dbReference type="InterPro" id="IPR001232">
    <property type="entry name" value="SKP1-like"/>
</dbReference>
<protein>
    <recommendedName>
        <fullName evidence="4">E3 ubiquitin ligase complex SCF subunit</fullName>
    </recommendedName>
</protein>
<gene>
    <name evidence="7" type="ORF">QBC35DRAFT_384092</name>
</gene>
<evidence type="ECO:0000259" key="5">
    <source>
        <dbReference type="Pfam" id="PF01466"/>
    </source>
</evidence>
<dbReference type="AlphaFoldDB" id="A0AAN6WSY2"/>
<dbReference type="GO" id="GO:0006511">
    <property type="term" value="P:ubiquitin-dependent protein catabolic process"/>
    <property type="evidence" value="ECO:0007669"/>
    <property type="project" value="InterPro"/>
</dbReference>
<dbReference type="Pfam" id="PF03931">
    <property type="entry name" value="Skp1_POZ"/>
    <property type="match status" value="1"/>
</dbReference>
<accession>A0AAN6WSY2</accession>
<comment type="pathway">
    <text evidence="4">Protein modification; protein ubiquitination.</text>
</comment>
<keyword evidence="2 4" id="KW-0833">Ubl conjugation pathway</keyword>
<dbReference type="InterPro" id="IPR016072">
    <property type="entry name" value="Skp1_comp_dimer"/>
</dbReference>
<organism evidence="7 8">
    <name type="scientific">Podospora australis</name>
    <dbReference type="NCBI Taxonomy" id="1536484"/>
    <lineage>
        <taxon>Eukaryota</taxon>
        <taxon>Fungi</taxon>
        <taxon>Dikarya</taxon>
        <taxon>Ascomycota</taxon>
        <taxon>Pezizomycotina</taxon>
        <taxon>Sordariomycetes</taxon>
        <taxon>Sordariomycetidae</taxon>
        <taxon>Sordariales</taxon>
        <taxon>Podosporaceae</taxon>
        <taxon>Podospora</taxon>
    </lineage>
</organism>
<evidence type="ECO:0000259" key="6">
    <source>
        <dbReference type="Pfam" id="PF03931"/>
    </source>
</evidence>
<comment type="caution">
    <text evidence="7">The sequence shown here is derived from an EMBL/GenBank/DDBJ whole genome shotgun (WGS) entry which is preliminary data.</text>
</comment>
<evidence type="ECO:0000256" key="2">
    <source>
        <dbReference type="ARBA" id="ARBA00022786"/>
    </source>
</evidence>
<dbReference type="Pfam" id="PF01466">
    <property type="entry name" value="Skp1"/>
    <property type="match status" value="1"/>
</dbReference>
<evidence type="ECO:0000313" key="7">
    <source>
        <dbReference type="EMBL" id="KAK4187773.1"/>
    </source>
</evidence>